<organism evidence="1 2">
    <name type="scientific">Pandoraea fibrosis</name>
    <dbReference type="NCBI Taxonomy" id="1891094"/>
    <lineage>
        <taxon>Bacteria</taxon>
        <taxon>Pseudomonadati</taxon>
        <taxon>Pseudomonadota</taxon>
        <taxon>Betaproteobacteria</taxon>
        <taxon>Burkholderiales</taxon>
        <taxon>Burkholderiaceae</taxon>
        <taxon>Pandoraea</taxon>
    </lineage>
</organism>
<reference evidence="1 2" key="1">
    <citation type="submission" date="2019-08" db="EMBL/GenBank/DDBJ databases">
        <authorList>
            <person name="Peeters C."/>
        </authorList>
    </citation>
    <scope>NUCLEOTIDE SEQUENCE [LARGE SCALE GENOMIC DNA]</scope>
    <source>
        <strain evidence="1 2">LMG 31113</strain>
    </source>
</reference>
<gene>
    <name evidence="1" type="ORF">PFI31113_04991</name>
</gene>
<dbReference type="EMBL" id="CABPRW010000028">
    <property type="protein sequence ID" value="VVE55588.1"/>
    <property type="molecule type" value="Genomic_DNA"/>
</dbReference>
<evidence type="ECO:0000313" key="2">
    <source>
        <dbReference type="Proteomes" id="UP000382577"/>
    </source>
</evidence>
<sequence>MADINLIDSLESVSLHLSSIEELAVAVTELPQLHTLHPFSFVLAFSLLAQAAMKTLGDAIGEVRDLESFQKDMRSLARAAK</sequence>
<dbReference type="AlphaFoldDB" id="A0A5E4Z4I5"/>
<proteinExistence type="predicted"/>
<evidence type="ECO:0000313" key="1">
    <source>
        <dbReference type="EMBL" id="VVE55588.1"/>
    </source>
</evidence>
<accession>A0A5E4Z4I5</accession>
<name>A0A5E4Z4I5_9BURK</name>
<dbReference type="Proteomes" id="UP000382577">
    <property type="component" value="Unassembled WGS sequence"/>
</dbReference>
<dbReference type="RefSeq" id="WP_150601156.1">
    <property type="nucleotide sequence ID" value="NZ_CABPRW010000028.1"/>
</dbReference>
<protein>
    <submittedName>
        <fullName evidence="1">Uncharacterized protein</fullName>
    </submittedName>
</protein>